<keyword evidence="1" id="KW-0238">DNA-binding</keyword>
<proteinExistence type="predicted"/>
<sequence length="68" mass="8004">MKIRLDEWLKREFDPPPAIRTARQWIKDRKIFPAPEKVGRSYYVDDKAVFRNGVPTSRLVHKVFGYGG</sequence>
<keyword evidence="2" id="KW-0233">DNA recombination</keyword>
<dbReference type="OrthoDB" id="8859100at2"/>
<dbReference type="SUPFAM" id="SSF46955">
    <property type="entry name" value="Putative DNA-binding domain"/>
    <property type="match status" value="1"/>
</dbReference>
<dbReference type="Proteomes" id="UP000237381">
    <property type="component" value="Unassembled WGS sequence"/>
</dbReference>
<dbReference type="EMBL" id="PQGA01000002">
    <property type="protein sequence ID" value="POR54528.1"/>
    <property type="molecule type" value="Genomic_DNA"/>
</dbReference>
<evidence type="ECO:0000313" key="4">
    <source>
        <dbReference type="EMBL" id="POR54528.1"/>
    </source>
</evidence>
<evidence type="ECO:0000259" key="3">
    <source>
        <dbReference type="Pfam" id="PF07825"/>
    </source>
</evidence>
<protein>
    <submittedName>
        <fullName evidence="4">Excisionase-like protein</fullName>
    </submittedName>
</protein>
<reference evidence="4 5" key="1">
    <citation type="submission" date="2018-01" db="EMBL/GenBank/DDBJ databases">
        <title>Genomic Encyclopedia of Type Strains, Phase III (KMG-III): the genomes of soil and plant-associated and newly described type strains.</title>
        <authorList>
            <person name="Whitman W."/>
        </authorList>
    </citation>
    <scope>NUCLEOTIDE SEQUENCE [LARGE SCALE GENOMIC DNA]</scope>
    <source>
        <strain evidence="4 5">JCM 18070</strain>
    </source>
</reference>
<feature type="domain" description="Excisionase-like" evidence="3">
    <location>
        <begin position="1"/>
        <end position="56"/>
    </location>
</feature>
<dbReference type="Pfam" id="PF07825">
    <property type="entry name" value="Exc"/>
    <property type="match status" value="1"/>
</dbReference>
<gene>
    <name evidence="4" type="ORF">B0G62_102136</name>
</gene>
<dbReference type="AlphaFoldDB" id="A0A2S4MIE9"/>
<dbReference type="InterPro" id="IPR038137">
    <property type="entry name" value="Excisionase-like_sf"/>
</dbReference>
<dbReference type="RefSeq" id="WP_103703097.1">
    <property type="nucleotide sequence ID" value="NZ_PQGA01000002.1"/>
</dbReference>
<evidence type="ECO:0000313" key="5">
    <source>
        <dbReference type="Proteomes" id="UP000237381"/>
    </source>
</evidence>
<dbReference type="Gene3D" id="1.10.1660.20">
    <property type="match status" value="1"/>
</dbReference>
<dbReference type="InterPro" id="IPR009061">
    <property type="entry name" value="DNA-bd_dom_put_sf"/>
</dbReference>
<evidence type="ECO:0000256" key="1">
    <source>
        <dbReference type="ARBA" id="ARBA00023125"/>
    </source>
</evidence>
<organism evidence="4 5">
    <name type="scientific">Paraburkholderia eburnea</name>
    <dbReference type="NCBI Taxonomy" id="1189126"/>
    <lineage>
        <taxon>Bacteria</taxon>
        <taxon>Pseudomonadati</taxon>
        <taxon>Pseudomonadota</taxon>
        <taxon>Betaproteobacteria</taxon>
        <taxon>Burkholderiales</taxon>
        <taxon>Burkholderiaceae</taxon>
        <taxon>Paraburkholderia</taxon>
    </lineage>
</organism>
<keyword evidence="5" id="KW-1185">Reference proteome</keyword>
<comment type="caution">
    <text evidence="4">The sequence shown here is derived from an EMBL/GenBank/DDBJ whole genome shotgun (WGS) entry which is preliminary data.</text>
</comment>
<dbReference type="InterPro" id="IPR012884">
    <property type="entry name" value="Excisionase-like"/>
</dbReference>
<evidence type="ECO:0000256" key="2">
    <source>
        <dbReference type="ARBA" id="ARBA00023172"/>
    </source>
</evidence>
<dbReference type="GO" id="GO:0006310">
    <property type="term" value="P:DNA recombination"/>
    <property type="evidence" value="ECO:0007669"/>
    <property type="project" value="UniProtKB-KW"/>
</dbReference>
<dbReference type="GO" id="GO:0003677">
    <property type="term" value="F:DNA binding"/>
    <property type="evidence" value="ECO:0007669"/>
    <property type="project" value="UniProtKB-KW"/>
</dbReference>
<accession>A0A2S4MIE9</accession>
<name>A0A2S4MIE9_9BURK</name>